<evidence type="ECO:0008006" key="8">
    <source>
        <dbReference type="Google" id="ProtNLM"/>
    </source>
</evidence>
<dbReference type="AlphaFoldDB" id="A0A3E2B1L3"/>
<dbReference type="PROSITE" id="PS50853">
    <property type="entry name" value="FN3"/>
    <property type="match status" value="1"/>
</dbReference>
<accession>A0A3E2B1L3</accession>
<dbReference type="OrthoDB" id="1816152at2"/>
<feature type="domain" description="SLH" evidence="5">
    <location>
        <begin position="416"/>
        <end position="479"/>
    </location>
</feature>
<sequence length="597" mass="65073">MGKIPSPDFVQRRYSTVKQKRALSGVLALVLALSLLPAPLARAAGTATYNGKTYSTDYTTWRQGDSAWGNTALGDLHTMAGSGCLVTSIAILMCHSGAYDPSTFNPGVFRDWLDSKGYISHSSDRSKDALLSFGRITSTSSPRFYFVNQTFFSVSTPLADVVTKINDLLNSGYYVIARVKNSGHFVPIARTVGGDAQLYDPGAASKKLLSEYDGTIGGLIYFKANLSGKDTILPSSPAKPAAPQVGKLSSVYGDGDLISVSWSPVSLATHYNIYVDRKNSDGSWQENYRYYFYTKSPYSMERLPAGTYRIKVQSTNANNWSYANSAYQTFTVKENHLTITYNANGGSVSPGAELVSKNSTYDLPTPTRKNAAFLGWYTAVGKELVTNGTKLKSTYGQTLVAKWDTSGHSFVKSKTYQNNFKDVSSRAWYYPYVTAAYSYGLMDGIETNKFKPDKQISAAQTITLAARLRKLYLTGNGTFANSSPWYKAYSDYAISQGIISSLPSDMNAPLTRQEFASILAKALPSSALPSVNDVPDGSIPDVYKSDKGIYQLYRAGVLSGNDDAGTFRPNAPITRAEVASVLVRMADPNTRILFSLD</sequence>
<dbReference type="EMBL" id="QQRQ01000025">
    <property type="protein sequence ID" value="RFT05841.1"/>
    <property type="molecule type" value="Genomic_DNA"/>
</dbReference>
<keyword evidence="3" id="KW-0732">Signal</keyword>
<evidence type="ECO:0000313" key="7">
    <source>
        <dbReference type="Proteomes" id="UP000260649"/>
    </source>
</evidence>
<evidence type="ECO:0000256" key="1">
    <source>
        <dbReference type="ARBA" id="ARBA00004196"/>
    </source>
</evidence>
<dbReference type="InterPro" id="IPR003961">
    <property type="entry name" value="FN3_dom"/>
</dbReference>
<feature type="chain" id="PRO_5017706620" description="S-layer homology domain-containing protein" evidence="3">
    <location>
        <begin position="44"/>
        <end position="597"/>
    </location>
</feature>
<name>A0A3E2B1L3_9FIRM</name>
<dbReference type="SUPFAM" id="SSF49265">
    <property type="entry name" value="Fibronectin type III"/>
    <property type="match status" value="1"/>
</dbReference>
<dbReference type="Proteomes" id="UP000260649">
    <property type="component" value="Unassembled WGS sequence"/>
</dbReference>
<dbReference type="Pfam" id="PF00395">
    <property type="entry name" value="SLH"/>
    <property type="match status" value="2"/>
</dbReference>
<reference evidence="6 7" key="1">
    <citation type="submission" date="2018-07" db="EMBL/GenBank/DDBJ databases">
        <title>GABA Modulating Bacteria of the Human Gut Microbiota.</title>
        <authorList>
            <person name="Strandwitz P."/>
            <person name="Kim K.H."/>
            <person name="Terekhova D."/>
            <person name="Liu J.K."/>
            <person name="Sharma A."/>
            <person name="Levering J."/>
            <person name="Mcdonald D."/>
            <person name="Dietrich D."/>
            <person name="Ramadhar T.R."/>
            <person name="Lekbua A."/>
            <person name="Mroue N."/>
            <person name="Liston C."/>
            <person name="Stewart E.J."/>
            <person name="Dubin M.J."/>
            <person name="Zengler K."/>
            <person name="Knight R."/>
            <person name="Gilbert J.A."/>
            <person name="Clardy J."/>
            <person name="Lewis K."/>
        </authorList>
    </citation>
    <scope>NUCLEOTIDE SEQUENCE [LARGE SCALE GENOMIC DNA]</scope>
    <source>
        <strain evidence="6 7">KLE1738</strain>
    </source>
</reference>
<evidence type="ECO:0000259" key="5">
    <source>
        <dbReference type="PROSITE" id="PS51272"/>
    </source>
</evidence>
<dbReference type="InterPro" id="IPR013783">
    <property type="entry name" value="Ig-like_fold"/>
</dbReference>
<dbReference type="PROSITE" id="PS51272">
    <property type="entry name" value="SLH"/>
    <property type="match status" value="2"/>
</dbReference>
<evidence type="ECO:0000256" key="3">
    <source>
        <dbReference type="SAM" id="SignalP"/>
    </source>
</evidence>
<feature type="domain" description="Fibronectin type-III" evidence="4">
    <location>
        <begin position="239"/>
        <end position="335"/>
    </location>
</feature>
<gene>
    <name evidence="6" type="ORF">DV520_10455</name>
</gene>
<evidence type="ECO:0000313" key="6">
    <source>
        <dbReference type="EMBL" id="RFT05841.1"/>
    </source>
</evidence>
<keyword evidence="2" id="KW-0677">Repeat</keyword>
<feature type="domain" description="SLH" evidence="5">
    <location>
        <begin position="530"/>
        <end position="596"/>
    </location>
</feature>
<feature type="signal peptide" evidence="3">
    <location>
        <begin position="1"/>
        <end position="43"/>
    </location>
</feature>
<comment type="subcellular location">
    <subcellularLocation>
        <location evidence="1">Cell envelope</location>
    </subcellularLocation>
</comment>
<dbReference type="Gene3D" id="2.60.40.10">
    <property type="entry name" value="Immunoglobulins"/>
    <property type="match status" value="1"/>
</dbReference>
<evidence type="ECO:0000259" key="4">
    <source>
        <dbReference type="PROSITE" id="PS50853"/>
    </source>
</evidence>
<dbReference type="Gene3D" id="2.60.40.4270">
    <property type="entry name" value="Listeria-Bacteroides repeat domain"/>
    <property type="match status" value="1"/>
</dbReference>
<protein>
    <recommendedName>
        <fullName evidence="8">S-layer homology domain-containing protein</fullName>
    </recommendedName>
</protein>
<comment type="caution">
    <text evidence="6">The sequence shown here is derived from an EMBL/GenBank/DDBJ whole genome shotgun (WGS) entry which is preliminary data.</text>
</comment>
<proteinExistence type="predicted"/>
<keyword evidence="7" id="KW-1185">Reference proteome</keyword>
<dbReference type="InterPro" id="IPR013378">
    <property type="entry name" value="InlB-like_B-rpt"/>
</dbReference>
<dbReference type="GO" id="GO:0030313">
    <property type="term" value="C:cell envelope"/>
    <property type="evidence" value="ECO:0007669"/>
    <property type="project" value="UniProtKB-SubCell"/>
</dbReference>
<evidence type="ECO:0000256" key="2">
    <source>
        <dbReference type="ARBA" id="ARBA00022737"/>
    </source>
</evidence>
<dbReference type="Pfam" id="PF09479">
    <property type="entry name" value="Flg_new"/>
    <property type="match status" value="1"/>
</dbReference>
<dbReference type="InterPro" id="IPR036116">
    <property type="entry name" value="FN3_sf"/>
</dbReference>
<dbReference type="InterPro" id="IPR001119">
    <property type="entry name" value="SLH_dom"/>
</dbReference>
<dbReference type="InterPro" id="IPR042229">
    <property type="entry name" value="Listeria/Bacterioides_rpt_sf"/>
</dbReference>
<organism evidence="6 7">
    <name type="scientific">Evtepia gabavorous</name>
    <dbReference type="NCBI Taxonomy" id="2211183"/>
    <lineage>
        <taxon>Bacteria</taxon>
        <taxon>Bacillati</taxon>
        <taxon>Bacillota</taxon>
        <taxon>Clostridia</taxon>
        <taxon>Eubacteriales</taxon>
        <taxon>Evtepia</taxon>
    </lineage>
</organism>